<dbReference type="InterPro" id="IPR023614">
    <property type="entry name" value="Porin_dom_sf"/>
</dbReference>
<evidence type="ECO:0000256" key="11">
    <source>
        <dbReference type="SAM" id="SignalP"/>
    </source>
</evidence>
<evidence type="ECO:0000256" key="9">
    <source>
        <dbReference type="ARBA" id="ARBA00023136"/>
    </source>
</evidence>
<dbReference type="AlphaFoldDB" id="O05107"/>
<comment type="subunit">
    <text evidence="2">Homotrimer.</text>
</comment>
<dbReference type="Pfam" id="PF13609">
    <property type="entry name" value="Porin_4"/>
    <property type="match status" value="1"/>
</dbReference>
<dbReference type="GO" id="GO:0006811">
    <property type="term" value="P:monoatomic ion transport"/>
    <property type="evidence" value="ECO:0007669"/>
    <property type="project" value="UniProtKB-KW"/>
</dbReference>
<evidence type="ECO:0000256" key="6">
    <source>
        <dbReference type="ARBA" id="ARBA00022729"/>
    </source>
</evidence>
<dbReference type="EMBL" id="X97062">
    <property type="protein sequence ID" value="CAA65772.1"/>
    <property type="molecule type" value="Genomic_DNA"/>
</dbReference>
<organism evidence="13">
    <name type="scientific">Ectothiorhodospira shaposhnikovii</name>
    <name type="common">Ectothiorhodospira vacuolata</name>
    <dbReference type="NCBI Taxonomy" id="1054"/>
    <lineage>
        <taxon>Bacteria</taxon>
        <taxon>Pseudomonadati</taxon>
        <taxon>Pseudomonadota</taxon>
        <taxon>Gammaproteobacteria</taxon>
        <taxon>Chromatiales</taxon>
        <taxon>Ectothiorhodospiraceae</taxon>
        <taxon>Ectothiorhodospira</taxon>
    </lineage>
</organism>
<evidence type="ECO:0000256" key="1">
    <source>
        <dbReference type="ARBA" id="ARBA00004571"/>
    </source>
</evidence>
<dbReference type="PRINTS" id="PR00184">
    <property type="entry name" value="NEISSPPORIN"/>
</dbReference>
<dbReference type="InterPro" id="IPR050298">
    <property type="entry name" value="Gram-neg_bact_OMP"/>
</dbReference>
<evidence type="ECO:0000256" key="5">
    <source>
        <dbReference type="ARBA" id="ARBA00022692"/>
    </source>
</evidence>
<evidence type="ECO:0000313" key="13">
    <source>
        <dbReference type="EMBL" id="CAA65772.1"/>
    </source>
</evidence>
<protein>
    <submittedName>
        <fullName evidence="13">Porin</fullName>
    </submittedName>
</protein>
<evidence type="ECO:0000256" key="3">
    <source>
        <dbReference type="ARBA" id="ARBA00022448"/>
    </source>
</evidence>
<dbReference type="GO" id="GO:0046930">
    <property type="term" value="C:pore complex"/>
    <property type="evidence" value="ECO:0007669"/>
    <property type="project" value="UniProtKB-KW"/>
</dbReference>
<dbReference type="SUPFAM" id="SSF56935">
    <property type="entry name" value="Porins"/>
    <property type="match status" value="1"/>
</dbReference>
<feature type="domain" description="Porin" evidence="12">
    <location>
        <begin position="9"/>
        <end position="334"/>
    </location>
</feature>
<dbReference type="Gene3D" id="2.40.160.10">
    <property type="entry name" value="Porin"/>
    <property type="match status" value="1"/>
</dbReference>
<proteinExistence type="predicted"/>
<feature type="chain" id="PRO_5004156993" evidence="11">
    <location>
        <begin position="23"/>
        <end position="374"/>
    </location>
</feature>
<keyword evidence="8" id="KW-0626">Porin</keyword>
<evidence type="ECO:0000256" key="7">
    <source>
        <dbReference type="ARBA" id="ARBA00023065"/>
    </source>
</evidence>
<name>O05107_ECTSH</name>
<dbReference type="GO" id="GO:0009279">
    <property type="term" value="C:cell outer membrane"/>
    <property type="evidence" value="ECO:0007669"/>
    <property type="project" value="UniProtKB-SubCell"/>
</dbReference>
<feature type="signal peptide" evidence="11">
    <location>
        <begin position="1"/>
        <end position="22"/>
    </location>
</feature>
<evidence type="ECO:0000256" key="8">
    <source>
        <dbReference type="ARBA" id="ARBA00023114"/>
    </source>
</evidence>
<comment type="subcellular location">
    <subcellularLocation>
        <location evidence="1">Cell outer membrane</location>
        <topology evidence="1">Multi-pass membrane protein</topology>
    </subcellularLocation>
</comment>
<keyword evidence="6 11" id="KW-0732">Signal</keyword>
<keyword evidence="7" id="KW-0406">Ion transport</keyword>
<dbReference type="CDD" id="cd00342">
    <property type="entry name" value="gram_neg_porins"/>
    <property type="match status" value="1"/>
</dbReference>
<sequence>MQKKVLVFAVAAAMGLPAAAMADTTLYGRMNLSVDIVDNGDDTTHQLASNSSRLGVRGSEDLGNGLRGVFQIEAALQGDSGSAFGSSNLTGRNTYVGLAGAFGEVRVGKHDTPYKLATLPLNFFADTLGDMNHVTSQMGGLDKYDGVEGLVASKSGLGSFYNRNDNTLLYLSPNFDGLQFMASYTTDKRDDRSSGIANDANAFSLAASFTQGPMYVTVAFEQLNDGSVLVDDNGDAVYADAQAWKVGGTYQIDALTLAAMYENVDSGINGVGDRDAFHLGAKYQLGQAYLMGSYTYAGESDIDDSDAQMYALGAGYNLSRRTAVYAVFAQILNESGNESGATYGFQGSGKGKGFAGADFGDNPAGFSVGVTHNF</sequence>
<evidence type="ECO:0000259" key="12">
    <source>
        <dbReference type="Pfam" id="PF13609"/>
    </source>
</evidence>
<dbReference type="PANTHER" id="PTHR34501:SF9">
    <property type="entry name" value="MAJOR OUTER MEMBRANE PROTEIN P.IA"/>
    <property type="match status" value="1"/>
</dbReference>
<keyword evidence="4" id="KW-1134">Transmembrane beta strand</keyword>
<evidence type="ECO:0000256" key="4">
    <source>
        <dbReference type="ARBA" id="ARBA00022452"/>
    </source>
</evidence>
<dbReference type="InterPro" id="IPR033900">
    <property type="entry name" value="Gram_neg_porin_domain"/>
</dbReference>
<dbReference type="InterPro" id="IPR002299">
    <property type="entry name" value="Porin_Neis"/>
</dbReference>
<reference evidence="13" key="1">
    <citation type="submission" date="1996-04" db="EMBL/GenBank/DDBJ databases">
        <title>Porin from the Halophilic Species Ectothiorhodospira vacuolata: cloning, structure of the gene and comparison with other porins.</title>
        <authorList>
            <person name="Wolf E."/>
            <person name="Lamers M."/>
            <person name="Imhoff F."/>
            <person name="Schlitz E."/>
            <person name="Weckesser J."/>
        </authorList>
    </citation>
    <scope>NUCLEOTIDE SEQUENCE</scope>
    <source>
        <strain evidence="13">DSM 2111</strain>
    </source>
</reference>
<keyword evidence="5" id="KW-0812">Transmembrane</keyword>
<dbReference type="GO" id="GO:0015288">
    <property type="term" value="F:porin activity"/>
    <property type="evidence" value="ECO:0007669"/>
    <property type="project" value="UniProtKB-KW"/>
</dbReference>
<evidence type="ECO:0000256" key="10">
    <source>
        <dbReference type="ARBA" id="ARBA00023237"/>
    </source>
</evidence>
<keyword evidence="10" id="KW-0998">Cell outer membrane</keyword>
<accession>O05107</accession>
<evidence type="ECO:0000256" key="2">
    <source>
        <dbReference type="ARBA" id="ARBA00011233"/>
    </source>
</evidence>
<keyword evidence="3" id="KW-0813">Transport</keyword>
<keyword evidence="9" id="KW-0472">Membrane</keyword>
<dbReference type="PANTHER" id="PTHR34501">
    <property type="entry name" value="PROTEIN YDDL-RELATED"/>
    <property type="match status" value="1"/>
</dbReference>